<dbReference type="EnsemblBacteria" id="ABL78418">
    <property type="protein sequence ID" value="ABL78418"/>
    <property type="gene ID" value="Tpen_1018"/>
</dbReference>
<sequence>MRTSRTLYLYVTIQYTESKTPSGRAIRTNSFLTLEAVFRHMTVEYLDLSSIREGLWVVLDALVGLWRRKGYRASQAGILSGMGFDQLDPYLIVYGYISRGLLAKRSSAFQLTREGLEALTIVSDVAETIREDAEFPEFDGGKLLGAVVYALYDWQNSYPGAEEYLKYLGEVRERVARLKSENPKAFKLVAMTLPRLKFDEGYTVERLLDAAEKVALSHAHPS</sequence>
<dbReference type="KEGG" id="tpe:Tpen_1018"/>
<dbReference type="STRING" id="368408.Tpen_1018"/>
<gene>
    <name evidence="1" type="ordered locus">Tpen_1018</name>
</gene>
<dbReference type="AlphaFoldDB" id="A1RYY8"/>
<protein>
    <submittedName>
        <fullName evidence="1">Uncharacterized protein</fullName>
    </submittedName>
</protein>
<name>A1RYY8_THEPD</name>
<proteinExistence type="predicted"/>
<evidence type="ECO:0000313" key="1">
    <source>
        <dbReference type="EMBL" id="ABL78418.1"/>
    </source>
</evidence>
<organism evidence="1 2">
    <name type="scientific">Thermofilum pendens (strain DSM 2475 / Hrk 5)</name>
    <dbReference type="NCBI Taxonomy" id="368408"/>
    <lineage>
        <taxon>Archaea</taxon>
        <taxon>Thermoproteota</taxon>
        <taxon>Thermoprotei</taxon>
        <taxon>Thermofilales</taxon>
        <taxon>Thermofilaceae</taxon>
        <taxon>Thermofilum</taxon>
    </lineage>
</organism>
<reference evidence="2" key="1">
    <citation type="journal article" date="2008" name="J. Bacteriol.">
        <title>Genome sequence of Thermofilum pendens reveals an exceptional loss of biosynthetic pathways without genome reduction.</title>
        <authorList>
            <person name="Anderson I."/>
            <person name="Rodriguez J."/>
            <person name="Susanti D."/>
            <person name="Porat I."/>
            <person name="Reich C."/>
            <person name="Ulrich L.E."/>
            <person name="Elkins J.G."/>
            <person name="Mavromatis K."/>
            <person name="Lykidis A."/>
            <person name="Kim E."/>
            <person name="Thompson L.S."/>
            <person name="Nolan M."/>
            <person name="Land M."/>
            <person name="Copeland A."/>
            <person name="Lapidus A."/>
            <person name="Lucas S."/>
            <person name="Detter C."/>
            <person name="Zhulin I.B."/>
            <person name="Olsen G.J."/>
            <person name="Whitman W."/>
            <person name="Mukhopadhyay B."/>
            <person name="Bristow J."/>
            <person name="Kyrpides N."/>
        </authorList>
    </citation>
    <scope>NUCLEOTIDE SEQUENCE [LARGE SCALE GENOMIC DNA]</scope>
    <source>
        <strain evidence="2">DSM 2475 / Hrk 5</strain>
    </source>
</reference>
<evidence type="ECO:0000313" key="2">
    <source>
        <dbReference type="Proteomes" id="UP000000641"/>
    </source>
</evidence>
<accession>A1RYY8</accession>
<dbReference type="Proteomes" id="UP000000641">
    <property type="component" value="Chromosome"/>
</dbReference>
<keyword evidence="2" id="KW-1185">Reference proteome</keyword>
<dbReference type="EMBL" id="CP000505">
    <property type="protein sequence ID" value="ABL78418.1"/>
    <property type="molecule type" value="Genomic_DNA"/>
</dbReference>
<dbReference type="HOGENOM" id="CLU_1465193_0_0_2"/>